<accession>A0A0A9VWD2</accession>
<protein>
    <submittedName>
        <fullName evidence="2">Phosphomethylpyrimidine synthase</fullName>
    </submittedName>
</protein>
<feature type="compositionally biased region" description="Polar residues" evidence="1">
    <location>
        <begin position="127"/>
        <end position="159"/>
    </location>
</feature>
<sequence>PQNSNSREFRQQFSIVKFTKTTKNTTPSNENKFVAFQTPVRSTGTYKISIKCDFPSVLKFDYLGKFICPLIKFKVLHLGYEETKFNWEVGRIDVELPNKIQLMELPLPLLSPIVNNNIISKRSFKKMNQNHPPQQTRNPSGKYPNQTESPHKQTNNNLNHLGETIPSVCI</sequence>
<feature type="non-terminal residue" evidence="2">
    <location>
        <position position="1"/>
    </location>
</feature>
<reference evidence="2" key="2">
    <citation type="submission" date="2014-07" db="EMBL/GenBank/DDBJ databases">
        <authorList>
            <person name="Hull J."/>
        </authorList>
    </citation>
    <scope>NUCLEOTIDE SEQUENCE</scope>
</reference>
<reference evidence="2" key="1">
    <citation type="journal article" date="2014" name="PLoS ONE">
        <title>Transcriptome-Based Identification of ABC Transporters in the Western Tarnished Plant Bug Lygus hesperus.</title>
        <authorList>
            <person name="Hull J.J."/>
            <person name="Chaney K."/>
            <person name="Geib S.M."/>
            <person name="Fabrick J.A."/>
            <person name="Brent C.S."/>
            <person name="Walsh D."/>
            <person name="Lavine L.C."/>
        </authorList>
    </citation>
    <scope>NUCLEOTIDE SEQUENCE</scope>
</reference>
<organism evidence="2">
    <name type="scientific">Lygus hesperus</name>
    <name type="common">Western plant bug</name>
    <dbReference type="NCBI Taxonomy" id="30085"/>
    <lineage>
        <taxon>Eukaryota</taxon>
        <taxon>Metazoa</taxon>
        <taxon>Ecdysozoa</taxon>
        <taxon>Arthropoda</taxon>
        <taxon>Hexapoda</taxon>
        <taxon>Insecta</taxon>
        <taxon>Pterygota</taxon>
        <taxon>Neoptera</taxon>
        <taxon>Paraneoptera</taxon>
        <taxon>Hemiptera</taxon>
        <taxon>Heteroptera</taxon>
        <taxon>Panheteroptera</taxon>
        <taxon>Cimicomorpha</taxon>
        <taxon>Miridae</taxon>
        <taxon>Mirini</taxon>
        <taxon>Lygus</taxon>
    </lineage>
</organism>
<dbReference type="AlphaFoldDB" id="A0A0A9VWD2"/>
<name>A0A0A9VWD2_LYGHE</name>
<gene>
    <name evidence="2" type="primary">thiC_1</name>
    <name evidence="2" type="ORF">CM83_510</name>
</gene>
<feature type="region of interest" description="Disordered" evidence="1">
    <location>
        <begin position="127"/>
        <end position="170"/>
    </location>
</feature>
<evidence type="ECO:0000256" key="1">
    <source>
        <dbReference type="SAM" id="MobiDB-lite"/>
    </source>
</evidence>
<evidence type="ECO:0000313" key="2">
    <source>
        <dbReference type="EMBL" id="JAF98512.1"/>
    </source>
</evidence>
<dbReference type="EMBL" id="GBHO01045091">
    <property type="protein sequence ID" value="JAF98512.1"/>
    <property type="molecule type" value="Transcribed_RNA"/>
</dbReference>
<proteinExistence type="predicted"/>